<sequence>MNVEQLRRALAELPGDVPVVLDDCQMGWMANAGLYLAPAHLDCGITGNHLHARHRDGADNCHALLISGLGQVDPGVVDISPQIAWPEVIDVEVDVRLPGPQLPSSIT</sequence>
<gene>
    <name evidence="1" type="ORF">MCOO_47540</name>
</gene>
<dbReference type="RefSeq" id="WP_163780742.1">
    <property type="nucleotide sequence ID" value="NZ_AP022569.1"/>
</dbReference>
<evidence type="ECO:0000313" key="1">
    <source>
        <dbReference type="EMBL" id="BBX48739.1"/>
    </source>
</evidence>
<reference evidence="1 2" key="1">
    <citation type="journal article" date="2019" name="Emerg. Microbes Infect.">
        <title>Comprehensive subspecies identification of 175 nontuberculous mycobacteria species based on 7547 genomic profiles.</title>
        <authorList>
            <person name="Matsumoto Y."/>
            <person name="Kinjo T."/>
            <person name="Motooka D."/>
            <person name="Nabeya D."/>
            <person name="Jung N."/>
            <person name="Uechi K."/>
            <person name="Horii T."/>
            <person name="Iida T."/>
            <person name="Fujita J."/>
            <person name="Nakamura S."/>
        </authorList>
    </citation>
    <scope>NUCLEOTIDE SEQUENCE [LARGE SCALE GENOMIC DNA]</scope>
    <source>
        <strain evidence="1 2">JCM 12404</strain>
    </source>
</reference>
<dbReference type="KEGG" id="mcoo:MCOO_47540"/>
<keyword evidence="2" id="KW-1185">Reference proteome</keyword>
<evidence type="ECO:0000313" key="2">
    <source>
        <dbReference type="Proteomes" id="UP000465866"/>
    </source>
</evidence>
<protein>
    <submittedName>
        <fullName evidence="1">Uncharacterized protein</fullName>
    </submittedName>
</protein>
<organism evidence="1 2">
    <name type="scientific">Mycobacterium cookii</name>
    <dbReference type="NCBI Taxonomy" id="1775"/>
    <lineage>
        <taxon>Bacteria</taxon>
        <taxon>Bacillati</taxon>
        <taxon>Actinomycetota</taxon>
        <taxon>Actinomycetes</taxon>
        <taxon>Mycobacteriales</taxon>
        <taxon>Mycobacteriaceae</taxon>
        <taxon>Mycobacterium</taxon>
    </lineage>
</organism>
<proteinExistence type="predicted"/>
<accession>A0A7I7L422</accession>
<dbReference type="Proteomes" id="UP000465866">
    <property type="component" value="Chromosome"/>
</dbReference>
<dbReference type="EMBL" id="AP022569">
    <property type="protein sequence ID" value="BBX48739.1"/>
    <property type="molecule type" value="Genomic_DNA"/>
</dbReference>
<dbReference type="AlphaFoldDB" id="A0A7I7L422"/>
<name>A0A7I7L422_9MYCO</name>